<comment type="activity regulation">
    <text evidence="12">Activated by a monovalent cation that binds near, but not in, the active site. The most likely occupant of the site in vivo is potassium. Ion binding induces a conformational change that may alter substrate affinity.</text>
</comment>
<evidence type="ECO:0000256" key="9">
    <source>
        <dbReference type="ARBA" id="ARBA00022842"/>
    </source>
</evidence>
<feature type="binding site" evidence="12">
    <location>
        <position position="252"/>
    </location>
    <ligand>
        <name>K(+)</name>
        <dbReference type="ChEBI" id="CHEBI:29103"/>
    </ligand>
</feature>
<evidence type="ECO:0000256" key="12">
    <source>
        <dbReference type="HAMAP-Rule" id="MF_01987"/>
    </source>
</evidence>
<dbReference type="GO" id="GO:0004747">
    <property type="term" value="F:ribokinase activity"/>
    <property type="evidence" value="ECO:0007669"/>
    <property type="project" value="UniProtKB-UniRule"/>
</dbReference>
<feature type="binding site" evidence="12">
    <location>
        <begin position="45"/>
        <end position="49"/>
    </location>
    <ligand>
        <name>substrate</name>
    </ligand>
</feature>
<comment type="catalytic activity">
    <reaction evidence="12">
        <text>D-ribose + ATP = D-ribose 5-phosphate + ADP + H(+)</text>
        <dbReference type="Rhea" id="RHEA:13697"/>
        <dbReference type="ChEBI" id="CHEBI:15378"/>
        <dbReference type="ChEBI" id="CHEBI:30616"/>
        <dbReference type="ChEBI" id="CHEBI:47013"/>
        <dbReference type="ChEBI" id="CHEBI:78346"/>
        <dbReference type="ChEBI" id="CHEBI:456216"/>
        <dbReference type="EC" id="2.7.1.15"/>
    </reaction>
</comment>
<dbReference type="InterPro" id="IPR002173">
    <property type="entry name" value="Carboh/pur_kinase_PfkB_CS"/>
</dbReference>
<comment type="pathway">
    <text evidence="12">Carbohydrate metabolism; D-ribose degradation; D-ribose 5-phosphate from beta-D-ribopyranose: step 2/2.</text>
</comment>
<feature type="binding site" evidence="12">
    <location>
        <position position="146"/>
    </location>
    <ligand>
        <name>substrate</name>
    </ligand>
</feature>
<keyword evidence="10 12" id="KW-0630">Potassium</keyword>
<dbReference type="RefSeq" id="WP_107561947.1">
    <property type="nucleotide sequence ID" value="NZ_NVQC01000017.1"/>
</dbReference>
<dbReference type="Gene3D" id="3.40.1190.20">
    <property type="match status" value="1"/>
</dbReference>
<reference evidence="14 15" key="1">
    <citation type="submission" date="2017-09" db="EMBL/GenBank/DDBJ databases">
        <title>Bloom of a denitrifying methanotroph, Candidatus Methylomirabilis limnetica, in a deep stratified lake.</title>
        <authorList>
            <person name="Graf J.S."/>
            <person name="Marchant H.K."/>
            <person name="Tienken D."/>
            <person name="Hach P.F."/>
            <person name="Brand A."/>
            <person name="Schubert C.J."/>
            <person name="Kuypers M.M."/>
            <person name="Milucka J."/>
        </authorList>
    </citation>
    <scope>NUCLEOTIDE SEQUENCE [LARGE SCALE GENOMIC DNA]</scope>
    <source>
        <strain evidence="14 15">Zug</strain>
    </source>
</reference>
<dbReference type="GO" id="GO:0005829">
    <property type="term" value="C:cytosol"/>
    <property type="evidence" value="ECO:0007669"/>
    <property type="project" value="TreeGrafter"/>
</dbReference>
<feature type="binding site" evidence="12">
    <location>
        <position position="293"/>
    </location>
    <ligand>
        <name>ATP</name>
        <dbReference type="ChEBI" id="CHEBI:30616"/>
    </ligand>
</feature>
<feature type="binding site" evidence="12">
    <location>
        <position position="304"/>
    </location>
    <ligand>
        <name>K(+)</name>
        <dbReference type="ChEBI" id="CHEBI:29103"/>
    </ligand>
</feature>
<protein>
    <recommendedName>
        <fullName evidence="3 12">Ribokinase</fullName>
        <shortName evidence="12">RK</shortName>
        <ecNumber evidence="2 12">2.7.1.15</ecNumber>
    </recommendedName>
</protein>
<reference evidence="15" key="2">
    <citation type="journal article" date="2018" name="Environ. Microbiol.">
        <title>Bloom of a denitrifying methanotroph, 'Candidatus Methylomirabilis limnetica', in a deep stratified lake.</title>
        <authorList>
            <person name="Graf J.S."/>
            <person name="Mayr M.J."/>
            <person name="Marchant H.K."/>
            <person name="Tienken D."/>
            <person name="Hach P.F."/>
            <person name="Brand A."/>
            <person name="Schubert C.J."/>
            <person name="Kuypers M.M."/>
            <person name="Milucka J."/>
        </authorList>
    </citation>
    <scope>NUCLEOTIDE SEQUENCE [LARGE SCALE GENOMIC DNA]</scope>
    <source>
        <strain evidence="15">Zug</strain>
    </source>
</reference>
<dbReference type="Proteomes" id="UP000241436">
    <property type="component" value="Unassembled WGS sequence"/>
</dbReference>
<evidence type="ECO:0000256" key="11">
    <source>
        <dbReference type="ARBA" id="ARBA00023277"/>
    </source>
</evidence>
<evidence type="ECO:0000256" key="1">
    <source>
        <dbReference type="ARBA" id="ARBA00005380"/>
    </source>
</evidence>
<keyword evidence="6 12" id="KW-0547">Nucleotide-binding</keyword>
<feature type="binding site" evidence="12">
    <location>
        <begin position="257"/>
        <end position="258"/>
    </location>
    <ligand>
        <name>ATP</name>
        <dbReference type="ChEBI" id="CHEBI:30616"/>
    </ligand>
</feature>
<evidence type="ECO:0000256" key="6">
    <source>
        <dbReference type="ARBA" id="ARBA00022741"/>
    </source>
</evidence>
<dbReference type="EC" id="2.7.1.15" evidence="2 12"/>
<dbReference type="Pfam" id="PF00294">
    <property type="entry name" value="PfkB"/>
    <property type="match status" value="1"/>
</dbReference>
<comment type="caution">
    <text evidence="14">The sequence shown here is derived from an EMBL/GenBank/DDBJ whole genome shotgun (WGS) entry which is preliminary data.</text>
</comment>
<comment type="similarity">
    <text evidence="12">Belongs to the carbohydrate kinase PfkB family. Ribokinase subfamily.</text>
</comment>
<feature type="binding site" evidence="12">
    <location>
        <position position="258"/>
    </location>
    <ligand>
        <name>substrate</name>
    </ligand>
</feature>
<dbReference type="GO" id="GO:0046872">
    <property type="term" value="F:metal ion binding"/>
    <property type="evidence" value="ECO:0007669"/>
    <property type="project" value="UniProtKB-KW"/>
</dbReference>
<keyword evidence="7 12" id="KW-0418">Kinase</keyword>
<feature type="binding site" evidence="12">
    <location>
        <position position="302"/>
    </location>
    <ligand>
        <name>K(+)</name>
        <dbReference type="ChEBI" id="CHEBI:29103"/>
    </ligand>
</feature>
<proteinExistence type="inferred from homology"/>
<dbReference type="GO" id="GO:0005524">
    <property type="term" value="F:ATP binding"/>
    <property type="evidence" value="ECO:0007669"/>
    <property type="project" value="UniProtKB-UniRule"/>
</dbReference>
<dbReference type="AlphaFoldDB" id="A0A2T4TYL8"/>
<comment type="subcellular location">
    <subcellularLocation>
        <location evidence="12">Cytoplasm</location>
    </subcellularLocation>
</comment>
<dbReference type="EMBL" id="NVQC01000017">
    <property type="protein sequence ID" value="PTL36200.1"/>
    <property type="molecule type" value="Genomic_DNA"/>
</dbReference>
<evidence type="ECO:0000256" key="3">
    <source>
        <dbReference type="ARBA" id="ARBA00016943"/>
    </source>
</evidence>
<comment type="caution">
    <text evidence="12">Lacks conserved residue(s) required for the propagation of feature annotation.</text>
</comment>
<gene>
    <name evidence="12 14" type="primary">rbsK</name>
    <name evidence="14" type="ORF">CLG94_05960</name>
</gene>
<keyword evidence="11 12" id="KW-0119">Carbohydrate metabolism</keyword>
<dbReference type="PANTHER" id="PTHR10584">
    <property type="entry name" value="SUGAR KINASE"/>
    <property type="match status" value="1"/>
</dbReference>
<feature type="binding site" evidence="12">
    <location>
        <position position="254"/>
    </location>
    <ligand>
        <name>K(+)</name>
        <dbReference type="ChEBI" id="CHEBI:29103"/>
    </ligand>
</feature>
<dbReference type="InterPro" id="IPR029056">
    <property type="entry name" value="Ribokinase-like"/>
</dbReference>
<feature type="binding site" evidence="12">
    <location>
        <begin position="17"/>
        <end position="19"/>
    </location>
    <ligand>
        <name>substrate</name>
    </ligand>
</feature>
<name>A0A2T4TYL8_9BACT</name>
<organism evidence="14 15">
    <name type="scientific">Candidatus Methylomirabilis limnetica</name>
    <dbReference type="NCBI Taxonomy" id="2033718"/>
    <lineage>
        <taxon>Bacteria</taxon>
        <taxon>Candidatus Methylomirabilota</taxon>
        <taxon>Candidatus Methylomirabilia</taxon>
        <taxon>Candidatus Methylomirabilales</taxon>
        <taxon>Candidatus Methylomirabilaceae</taxon>
        <taxon>Candidatus Methylomirabilis</taxon>
    </lineage>
</organism>
<dbReference type="PROSITE" id="PS00584">
    <property type="entry name" value="PFKB_KINASES_2"/>
    <property type="match status" value="1"/>
</dbReference>
<dbReference type="OrthoDB" id="9775849at2"/>
<evidence type="ECO:0000313" key="15">
    <source>
        <dbReference type="Proteomes" id="UP000241436"/>
    </source>
</evidence>
<dbReference type="GO" id="GO:0019303">
    <property type="term" value="P:D-ribose catabolic process"/>
    <property type="evidence" value="ECO:0007669"/>
    <property type="project" value="UniProtKB-UniRule"/>
</dbReference>
<sequence>MPADCLSRQVVVIGSANLDLTVTVARLPREGETVLGGELLLSNGGKGANQAVAALKAGAEVRFLAKVGRDPFGDRICRDLVTAGLPANGLLRDESAPTGVALIVVDRQGRNQIAVAPGSNQLLLPEAIEQYEPFLAYGTVMLVQLEIPIVTVERAFRFAKANGMMTILNPAPASPLSDDLLRHVDLLTPNETEAEALTGIAVFDLPSATAAAKALLLRGPQVVIVTLGPQGALLCTASVVRHLPAVPVEAVDTTAAGDAFNGALAAVLAGKPRADALDTDRLLVLEDAVRFANAAGALATTKHGAQESLPTKAEIEKLLAGKPSP</sequence>
<dbReference type="CDD" id="cd01174">
    <property type="entry name" value="ribokinase"/>
    <property type="match status" value="1"/>
</dbReference>
<evidence type="ECO:0000256" key="5">
    <source>
        <dbReference type="ARBA" id="ARBA00022723"/>
    </source>
</evidence>
<evidence type="ECO:0000313" key="14">
    <source>
        <dbReference type="EMBL" id="PTL36200.1"/>
    </source>
</evidence>
<evidence type="ECO:0000259" key="13">
    <source>
        <dbReference type="Pfam" id="PF00294"/>
    </source>
</evidence>
<dbReference type="HAMAP" id="MF_01987">
    <property type="entry name" value="Ribokinase"/>
    <property type="match status" value="1"/>
</dbReference>
<dbReference type="UniPathway" id="UPA00916">
    <property type="reaction ID" value="UER00889"/>
</dbReference>
<comment type="function">
    <text evidence="12">Catalyzes the phosphorylation of ribose at O-5 in a reaction requiring ATP and magnesium. The resulting D-ribose-5-phosphate can then be used either for sythesis of nucleotides, histidine, and tryptophan, or as a component of the pentose phosphate pathway.</text>
</comment>
<dbReference type="PANTHER" id="PTHR10584:SF166">
    <property type="entry name" value="RIBOKINASE"/>
    <property type="match status" value="1"/>
</dbReference>
<evidence type="ECO:0000256" key="8">
    <source>
        <dbReference type="ARBA" id="ARBA00022840"/>
    </source>
</evidence>
<keyword evidence="12" id="KW-0963">Cytoplasm</keyword>
<keyword evidence="15" id="KW-1185">Reference proteome</keyword>
<dbReference type="SUPFAM" id="SSF53613">
    <property type="entry name" value="Ribokinase-like"/>
    <property type="match status" value="1"/>
</dbReference>
<comment type="cofactor">
    <cofactor evidence="12">
        <name>Mg(2+)</name>
        <dbReference type="ChEBI" id="CHEBI:18420"/>
    </cofactor>
    <text evidence="12">Requires a divalent cation, most likely magnesium in vivo, as an electrophilic catalyst to aid phosphoryl group transfer. It is the chelate of the metal and the nucleotide that is the actual substrate.</text>
</comment>
<feature type="domain" description="Carbohydrate kinase PfkB" evidence="13">
    <location>
        <begin position="8"/>
        <end position="311"/>
    </location>
</feature>
<dbReference type="InterPro" id="IPR011611">
    <property type="entry name" value="PfkB_dom"/>
</dbReference>
<dbReference type="InterPro" id="IPR011877">
    <property type="entry name" value="Ribokinase"/>
</dbReference>
<feature type="binding site" evidence="12">
    <location>
        <position position="299"/>
    </location>
    <ligand>
        <name>K(+)</name>
        <dbReference type="ChEBI" id="CHEBI:29103"/>
    </ligand>
</feature>
<feature type="binding site" evidence="12">
    <location>
        <position position="308"/>
    </location>
    <ligand>
        <name>K(+)</name>
        <dbReference type="ChEBI" id="CHEBI:29103"/>
    </ligand>
</feature>
<keyword evidence="4 12" id="KW-0808">Transferase</keyword>
<dbReference type="InterPro" id="IPR002139">
    <property type="entry name" value="Ribo/fructo_kinase"/>
</dbReference>
<evidence type="ECO:0000256" key="2">
    <source>
        <dbReference type="ARBA" id="ARBA00012035"/>
    </source>
</evidence>
<comment type="subunit">
    <text evidence="12">Homodimer.</text>
</comment>
<comment type="similarity">
    <text evidence="1">Belongs to the carbohydrate kinase pfkB family.</text>
</comment>
<feature type="binding site" evidence="12">
    <location>
        <position position="190"/>
    </location>
    <ligand>
        <name>ATP</name>
        <dbReference type="ChEBI" id="CHEBI:30616"/>
    </ligand>
</feature>
<evidence type="ECO:0000256" key="10">
    <source>
        <dbReference type="ARBA" id="ARBA00022958"/>
    </source>
</evidence>
<keyword evidence="8 12" id="KW-0067">ATP-binding</keyword>
<dbReference type="PRINTS" id="PR00990">
    <property type="entry name" value="RIBOKINASE"/>
</dbReference>
<evidence type="ECO:0000256" key="7">
    <source>
        <dbReference type="ARBA" id="ARBA00022777"/>
    </source>
</evidence>
<dbReference type="NCBIfam" id="TIGR02152">
    <property type="entry name" value="D_ribokin_bact"/>
    <property type="match status" value="1"/>
</dbReference>
<keyword evidence="5 12" id="KW-0479">Metal-binding</keyword>
<feature type="binding site" evidence="12">
    <location>
        <begin position="226"/>
        <end position="231"/>
    </location>
    <ligand>
        <name>ATP</name>
        <dbReference type="ChEBI" id="CHEBI:30616"/>
    </ligand>
</feature>
<accession>A0A2T4TYL8</accession>
<evidence type="ECO:0000256" key="4">
    <source>
        <dbReference type="ARBA" id="ARBA00022679"/>
    </source>
</evidence>
<keyword evidence="9 12" id="KW-0460">Magnesium</keyword>
<feature type="active site" description="Proton acceptor" evidence="12">
    <location>
        <position position="258"/>
    </location>
</feature>